<evidence type="ECO:0000313" key="3">
    <source>
        <dbReference type="Proteomes" id="UP000518752"/>
    </source>
</evidence>
<dbReference type="Proteomes" id="UP000518752">
    <property type="component" value="Unassembled WGS sequence"/>
</dbReference>
<protein>
    <submittedName>
        <fullName evidence="2">Uncharacterized protein</fullName>
    </submittedName>
</protein>
<keyword evidence="3" id="KW-1185">Reference proteome</keyword>
<feature type="region of interest" description="Disordered" evidence="1">
    <location>
        <begin position="184"/>
        <end position="226"/>
    </location>
</feature>
<organism evidence="2 3">
    <name type="scientific">Collybiopsis confluens</name>
    <dbReference type="NCBI Taxonomy" id="2823264"/>
    <lineage>
        <taxon>Eukaryota</taxon>
        <taxon>Fungi</taxon>
        <taxon>Dikarya</taxon>
        <taxon>Basidiomycota</taxon>
        <taxon>Agaricomycotina</taxon>
        <taxon>Agaricomycetes</taxon>
        <taxon>Agaricomycetidae</taxon>
        <taxon>Agaricales</taxon>
        <taxon>Marasmiineae</taxon>
        <taxon>Omphalotaceae</taxon>
        <taxon>Collybiopsis</taxon>
    </lineage>
</organism>
<dbReference type="EMBL" id="JAACJN010000094">
    <property type="protein sequence ID" value="KAF5375806.1"/>
    <property type="molecule type" value="Genomic_DNA"/>
</dbReference>
<sequence length="226" mass="24853">MTQVGPSSSSSTLQAYVRHDGLVSGIAHVLKNAMKARMPIWKNVGRKELLGGEYVFVRLSEKDIQCIWAHRMCNTAGHEEITDVMYHAAKSVFVRSNQGVVPDCESTNRTSNSSATAGEQVQLPFSDADALLDPATSPSVSPEDDTESWSIDESFEASSEDTKRSEWRSTRDSQFLVLREKKRRRRVGGLADVVAAEEGESEGLGKGKGDREEGPDADEVNIYSTR</sequence>
<evidence type="ECO:0000313" key="2">
    <source>
        <dbReference type="EMBL" id="KAF5375806.1"/>
    </source>
</evidence>
<feature type="compositionally biased region" description="Basic and acidic residues" evidence="1">
    <location>
        <begin position="160"/>
        <end position="171"/>
    </location>
</feature>
<proteinExistence type="predicted"/>
<evidence type="ECO:0000256" key="1">
    <source>
        <dbReference type="SAM" id="MobiDB-lite"/>
    </source>
</evidence>
<dbReference type="OrthoDB" id="40334at2759"/>
<name>A0A8H5H368_9AGAR</name>
<feature type="compositionally biased region" description="Basic and acidic residues" evidence="1">
    <location>
        <begin position="203"/>
        <end position="214"/>
    </location>
</feature>
<feature type="region of interest" description="Disordered" evidence="1">
    <location>
        <begin position="130"/>
        <end position="171"/>
    </location>
</feature>
<dbReference type="AlphaFoldDB" id="A0A8H5H368"/>
<gene>
    <name evidence="2" type="ORF">D9757_011193</name>
</gene>
<accession>A0A8H5H368</accession>
<comment type="caution">
    <text evidence="2">The sequence shown here is derived from an EMBL/GenBank/DDBJ whole genome shotgun (WGS) entry which is preliminary data.</text>
</comment>
<reference evidence="2 3" key="1">
    <citation type="journal article" date="2020" name="ISME J.">
        <title>Uncovering the hidden diversity of litter-decomposition mechanisms in mushroom-forming fungi.</title>
        <authorList>
            <person name="Floudas D."/>
            <person name="Bentzer J."/>
            <person name="Ahren D."/>
            <person name="Johansson T."/>
            <person name="Persson P."/>
            <person name="Tunlid A."/>
        </authorList>
    </citation>
    <scope>NUCLEOTIDE SEQUENCE [LARGE SCALE GENOMIC DNA]</scope>
    <source>
        <strain evidence="2 3">CBS 406.79</strain>
    </source>
</reference>